<evidence type="ECO:0000313" key="3">
    <source>
        <dbReference type="Proteomes" id="UP001500582"/>
    </source>
</evidence>
<name>A0ABP8GMT8_9SPHI</name>
<feature type="transmembrane region" description="Helical" evidence="1">
    <location>
        <begin position="69"/>
        <end position="87"/>
    </location>
</feature>
<evidence type="ECO:0000256" key="1">
    <source>
        <dbReference type="SAM" id="Phobius"/>
    </source>
</evidence>
<proteinExistence type="predicted"/>
<reference evidence="3" key="1">
    <citation type="journal article" date="2019" name="Int. J. Syst. Evol. Microbiol.">
        <title>The Global Catalogue of Microorganisms (GCM) 10K type strain sequencing project: providing services to taxonomists for standard genome sequencing and annotation.</title>
        <authorList>
            <consortium name="The Broad Institute Genomics Platform"/>
            <consortium name="The Broad Institute Genome Sequencing Center for Infectious Disease"/>
            <person name="Wu L."/>
            <person name="Ma J."/>
        </authorList>
    </citation>
    <scope>NUCLEOTIDE SEQUENCE [LARGE SCALE GENOMIC DNA]</scope>
    <source>
        <strain evidence="3">JCM 17705</strain>
    </source>
</reference>
<accession>A0ABP8GMT8</accession>
<feature type="transmembrane region" description="Helical" evidence="1">
    <location>
        <begin position="41"/>
        <end position="63"/>
    </location>
</feature>
<evidence type="ECO:0000313" key="2">
    <source>
        <dbReference type="EMBL" id="GAA4327233.1"/>
    </source>
</evidence>
<dbReference type="RefSeq" id="WP_345211987.1">
    <property type="nucleotide sequence ID" value="NZ_BAABFT010000007.1"/>
</dbReference>
<keyword evidence="1" id="KW-1133">Transmembrane helix</keyword>
<organism evidence="2 3">
    <name type="scientific">Mucilaginibacter gynuensis</name>
    <dbReference type="NCBI Taxonomy" id="1302236"/>
    <lineage>
        <taxon>Bacteria</taxon>
        <taxon>Pseudomonadati</taxon>
        <taxon>Bacteroidota</taxon>
        <taxon>Sphingobacteriia</taxon>
        <taxon>Sphingobacteriales</taxon>
        <taxon>Sphingobacteriaceae</taxon>
        <taxon>Mucilaginibacter</taxon>
    </lineage>
</organism>
<dbReference type="Proteomes" id="UP001500582">
    <property type="component" value="Unassembled WGS sequence"/>
</dbReference>
<keyword evidence="1" id="KW-0812">Transmembrane</keyword>
<comment type="caution">
    <text evidence="2">The sequence shown here is derived from an EMBL/GenBank/DDBJ whole genome shotgun (WGS) entry which is preliminary data.</text>
</comment>
<feature type="transmembrane region" description="Helical" evidence="1">
    <location>
        <begin position="122"/>
        <end position="139"/>
    </location>
</feature>
<protein>
    <submittedName>
        <fullName evidence="2">Uncharacterized protein</fullName>
    </submittedName>
</protein>
<feature type="transmembrane region" description="Helical" evidence="1">
    <location>
        <begin position="145"/>
        <end position="167"/>
    </location>
</feature>
<sequence length="194" mass="22748">MNEFDQLRTLWQTADTSALPDSQAMLRLVRKFRNQKLQKKWLVIGLAVLFSLLITAVLCLVHFQLPGTYIGGALMTLSGILLAITNLRSLKRFYRLNDYSNAEFLAFIEQTRRNQVRYYQKTMVWIVALASIGWFLYLYETVAPYPEWLAGTYCFAFAYICVLWFIVRPRAFRRDARKLDALRQKIENISKQLT</sequence>
<dbReference type="EMBL" id="BAABFT010000007">
    <property type="protein sequence ID" value="GAA4327233.1"/>
    <property type="molecule type" value="Genomic_DNA"/>
</dbReference>
<keyword evidence="1" id="KW-0472">Membrane</keyword>
<keyword evidence="3" id="KW-1185">Reference proteome</keyword>
<gene>
    <name evidence="2" type="ORF">GCM10023149_30540</name>
</gene>